<dbReference type="AlphaFoldDB" id="A0AAE1A1S8"/>
<sequence>MTSDNSGISPLRGSIDGKHVEIRKPPGIGLFCFNYKKQFSIVLLAVVNARYEFVVVDAGINGHVSDGGVMSYSNLEKMFERGELHIPGADPLHEEDAIEAPYFLVADDAFATNENLLKPYSLVANDILNLAKKKFTYR</sequence>
<organism evidence="4 5">
    <name type="scientific">Elysia crispata</name>
    <name type="common">lettuce slug</name>
    <dbReference type="NCBI Taxonomy" id="231223"/>
    <lineage>
        <taxon>Eukaryota</taxon>
        <taxon>Metazoa</taxon>
        <taxon>Spiralia</taxon>
        <taxon>Lophotrochozoa</taxon>
        <taxon>Mollusca</taxon>
        <taxon>Gastropoda</taxon>
        <taxon>Heterobranchia</taxon>
        <taxon>Euthyneura</taxon>
        <taxon>Panpulmonata</taxon>
        <taxon>Sacoglossa</taxon>
        <taxon>Placobranchoidea</taxon>
        <taxon>Plakobranchidae</taxon>
        <taxon>Elysia</taxon>
    </lineage>
</organism>
<comment type="cofactor">
    <cofactor evidence="1">
        <name>a divalent metal cation</name>
        <dbReference type="ChEBI" id="CHEBI:60240"/>
    </cofactor>
</comment>
<gene>
    <name evidence="4" type="ORF">RRG08_045246</name>
</gene>
<evidence type="ECO:0000313" key="5">
    <source>
        <dbReference type="Proteomes" id="UP001283361"/>
    </source>
</evidence>
<evidence type="ECO:0000259" key="3">
    <source>
        <dbReference type="Pfam" id="PF13359"/>
    </source>
</evidence>
<keyword evidence="2" id="KW-0479">Metal-binding</keyword>
<dbReference type="InterPro" id="IPR027806">
    <property type="entry name" value="HARBI1_dom"/>
</dbReference>
<evidence type="ECO:0000313" key="4">
    <source>
        <dbReference type="EMBL" id="KAK3779500.1"/>
    </source>
</evidence>
<reference evidence="4" key="1">
    <citation type="journal article" date="2023" name="G3 (Bethesda)">
        <title>A reference genome for the long-term kleptoplast-retaining sea slug Elysia crispata morphotype clarki.</title>
        <authorList>
            <person name="Eastman K.E."/>
            <person name="Pendleton A.L."/>
            <person name="Shaikh M.A."/>
            <person name="Suttiyut T."/>
            <person name="Ogas R."/>
            <person name="Tomko P."/>
            <person name="Gavelis G."/>
            <person name="Widhalm J.R."/>
            <person name="Wisecaver J.H."/>
        </authorList>
    </citation>
    <scope>NUCLEOTIDE SEQUENCE</scope>
    <source>
        <strain evidence="4">ECLA1</strain>
    </source>
</reference>
<feature type="domain" description="DDE Tnp4" evidence="3">
    <location>
        <begin position="15"/>
        <end position="136"/>
    </location>
</feature>
<accession>A0AAE1A1S8</accession>
<dbReference type="EMBL" id="JAWDGP010002824">
    <property type="protein sequence ID" value="KAK3779500.1"/>
    <property type="molecule type" value="Genomic_DNA"/>
</dbReference>
<dbReference type="Pfam" id="PF13359">
    <property type="entry name" value="DDE_Tnp_4"/>
    <property type="match status" value="1"/>
</dbReference>
<comment type="caution">
    <text evidence="4">The sequence shown here is derived from an EMBL/GenBank/DDBJ whole genome shotgun (WGS) entry which is preliminary data.</text>
</comment>
<keyword evidence="5" id="KW-1185">Reference proteome</keyword>
<evidence type="ECO:0000256" key="1">
    <source>
        <dbReference type="ARBA" id="ARBA00001968"/>
    </source>
</evidence>
<protein>
    <recommendedName>
        <fullName evidence="3">DDE Tnp4 domain-containing protein</fullName>
    </recommendedName>
</protein>
<name>A0AAE1A1S8_9GAST</name>
<dbReference type="Proteomes" id="UP001283361">
    <property type="component" value="Unassembled WGS sequence"/>
</dbReference>
<evidence type="ECO:0000256" key="2">
    <source>
        <dbReference type="ARBA" id="ARBA00022723"/>
    </source>
</evidence>
<proteinExistence type="predicted"/>
<dbReference type="GO" id="GO:0046872">
    <property type="term" value="F:metal ion binding"/>
    <property type="evidence" value="ECO:0007669"/>
    <property type="project" value="UniProtKB-KW"/>
</dbReference>